<dbReference type="PANTHER" id="PTHR35788">
    <property type="entry name" value="EXPORTED PROTEIN-RELATED"/>
    <property type="match status" value="1"/>
</dbReference>
<feature type="domain" description="G5" evidence="4">
    <location>
        <begin position="372"/>
        <end position="453"/>
    </location>
</feature>
<sequence length="507" mass="56225">MLQRIHNLRFLFAFLLIATPALLFSGGAFYLSGGWKSKPKAETFSPGITIAGVDISGLTFTEAEAKLNSFLQTRAGGSLQVTIDGKSFPVLLKDINVKYDVPGSLLEARKASEERSGIWGMWKRWRGTAPSPELPLRVTFNREKLTDMITEIAKNVDRPAVPATAKVSETKITIVPEVEGYKVDVPQTVSAIDDELQRQSRHLRVPLVVEKDIPKITKETVKDIKVMLAEYSTTISPSVPNRLLNAEQAVRLINGTVLLPDQTFSFYQTAGPYTEGKGYLSVPILKDENVQDGVAGGAVQVASTLYIAAVKSGLPIIERHNNVRPVEFIPAGYDAFVRGKEFDLRFVNRMKQPIYIHAEIKNRQLRIAIFGAKPVPPVTIEAKEEEQIAPETIVRSDNTLPPRAEKIIRRGKAGLRVKVFVSCYKEDGSLKTELLSDDYYRPLHNIVAFGPVYEGMALETEQADKKNTAERQDTASSSAGEQKNKTEKPNGQNKEQSEQQGNVYILD</sequence>
<dbReference type="RefSeq" id="WP_139184946.1">
    <property type="nucleotide sequence ID" value="NZ_CP080764.1"/>
</dbReference>
<keyword evidence="3" id="KW-1133">Transmembrane helix</keyword>
<dbReference type="Gene3D" id="2.20.230.10">
    <property type="entry name" value="Resuscitation-promoting factor rpfb"/>
    <property type="match status" value="1"/>
</dbReference>
<dbReference type="AlphaFoldDB" id="A0A1G7ZSR5"/>
<reference evidence="5 8" key="2">
    <citation type="submission" date="2021-08" db="EMBL/GenBank/DDBJ databases">
        <title>Complete genome sequence of the strain Aneurinibacillus thermoaerophilus CCM 8960.</title>
        <authorList>
            <person name="Musilova J."/>
            <person name="Kourilova X."/>
            <person name="Pernicova I."/>
            <person name="Bezdicek M."/>
            <person name="Lengerova M."/>
            <person name="Obruca S."/>
            <person name="Sedlar K."/>
        </authorList>
    </citation>
    <scope>NUCLEOTIDE SEQUENCE [LARGE SCALE GENOMIC DNA]</scope>
    <source>
        <strain evidence="5 8">CCM 8960</strain>
    </source>
</reference>
<gene>
    <name evidence="5" type="ORF">K3F53_14800</name>
    <name evidence="6" type="ORF">SAMN04489735_101220</name>
</gene>
<evidence type="ECO:0000256" key="1">
    <source>
        <dbReference type="ARBA" id="ARBA00022729"/>
    </source>
</evidence>
<evidence type="ECO:0000256" key="2">
    <source>
        <dbReference type="SAM" id="MobiDB-lite"/>
    </source>
</evidence>
<organism evidence="6 7">
    <name type="scientific">Aneurinibacillus thermoaerophilus</name>
    <dbReference type="NCBI Taxonomy" id="143495"/>
    <lineage>
        <taxon>Bacteria</taxon>
        <taxon>Bacillati</taxon>
        <taxon>Bacillota</taxon>
        <taxon>Bacilli</taxon>
        <taxon>Bacillales</taxon>
        <taxon>Paenibacillaceae</taxon>
        <taxon>Aneurinibacillus group</taxon>
        <taxon>Aneurinibacillus</taxon>
    </lineage>
</organism>
<proteinExistence type="predicted"/>
<dbReference type="Pfam" id="PF07501">
    <property type="entry name" value="G5"/>
    <property type="match status" value="1"/>
</dbReference>
<evidence type="ECO:0000313" key="8">
    <source>
        <dbReference type="Proteomes" id="UP000826616"/>
    </source>
</evidence>
<feature type="compositionally biased region" description="Basic and acidic residues" evidence="2">
    <location>
        <begin position="462"/>
        <end position="473"/>
    </location>
</feature>
<dbReference type="EMBL" id="CP080764">
    <property type="protein sequence ID" value="QYY42120.1"/>
    <property type="molecule type" value="Genomic_DNA"/>
</dbReference>
<dbReference type="Proteomes" id="UP000826616">
    <property type="component" value="Chromosome"/>
</dbReference>
<dbReference type="PANTHER" id="PTHR35788:SF1">
    <property type="entry name" value="EXPORTED PROTEIN"/>
    <property type="match status" value="1"/>
</dbReference>
<dbReference type="GeneID" id="97142648"/>
<keyword evidence="1" id="KW-0732">Signal</keyword>
<dbReference type="EMBL" id="FNDE01000012">
    <property type="protein sequence ID" value="SDH11576.1"/>
    <property type="molecule type" value="Genomic_DNA"/>
</dbReference>
<dbReference type="SMART" id="SM01208">
    <property type="entry name" value="G5"/>
    <property type="match status" value="1"/>
</dbReference>
<feature type="region of interest" description="Disordered" evidence="2">
    <location>
        <begin position="461"/>
        <end position="507"/>
    </location>
</feature>
<dbReference type="InterPro" id="IPR011098">
    <property type="entry name" value="G5_dom"/>
</dbReference>
<accession>A0A1G7ZSR5</accession>
<dbReference type="InterPro" id="IPR052913">
    <property type="entry name" value="Glycopeptide_resist_protein"/>
</dbReference>
<dbReference type="Pfam" id="PF12229">
    <property type="entry name" value="PG_binding_4"/>
    <property type="match status" value="1"/>
</dbReference>
<dbReference type="InterPro" id="IPR007391">
    <property type="entry name" value="Vancomycin_resist_VanW"/>
</dbReference>
<feature type="compositionally biased region" description="Polar residues" evidence="2">
    <location>
        <begin position="489"/>
        <end position="507"/>
    </location>
</feature>
<dbReference type="InterPro" id="IPR022029">
    <property type="entry name" value="YoaR-like_PG-bd"/>
</dbReference>
<name>A0A1G7ZSR5_ANETH</name>
<evidence type="ECO:0000313" key="5">
    <source>
        <dbReference type="EMBL" id="QYY42120.1"/>
    </source>
</evidence>
<evidence type="ECO:0000313" key="7">
    <source>
        <dbReference type="Proteomes" id="UP000198956"/>
    </source>
</evidence>
<protein>
    <submittedName>
        <fullName evidence="5">VanW family protein</fullName>
    </submittedName>
    <submittedName>
        <fullName evidence="6">Vancomycin resistance protein YoaR, contains peptidoglycan-binding and VanW domains</fullName>
    </submittedName>
</protein>
<evidence type="ECO:0000313" key="6">
    <source>
        <dbReference type="EMBL" id="SDH11576.1"/>
    </source>
</evidence>
<keyword evidence="3" id="KW-0812">Transmembrane</keyword>
<feature type="transmembrane region" description="Helical" evidence="3">
    <location>
        <begin position="12"/>
        <end position="31"/>
    </location>
</feature>
<dbReference type="Proteomes" id="UP000198956">
    <property type="component" value="Unassembled WGS sequence"/>
</dbReference>
<dbReference type="PROSITE" id="PS51109">
    <property type="entry name" value="G5"/>
    <property type="match status" value="1"/>
</dbReference>
<evidence type="ECO:0000256" key="3">
    <source>
        <dbReference type="SAM" id="Phobius"/>
    </source>
</evidence>
<keyword evidence="8" id="KW-1185">Reference proteome</keyword>
<reference evidence="6 7" key="1">
    <citation type="submission" date="2016-10" db="EMBL/GenBank/DDBJ databases">
        <authorList>
            <person name="de Groot N.N."/>
        </authorList>
    </citation>
    <scope>NUCLEOTIDE SEQUENCE [LARGE SCALE GENOMIC DNA]</scope>
    <source>
        <strain evidence="6 7">L 420-91</strain>
    </source>
</reference>
<dbReference type="Pfam" id="PF04294">
    <property type="entry name" value="VanW"/>
    <property type="match status" value="1"/>
</dbReference>
<evidence type="ECO:0000259" key="4">
    <source>
        <dbReference type="PROSITE" id="PS51109"/>
    </source>
</evidence>
<dbReference type="OrthoDB" id="9813301at2"/>
<keyword evidence="3" id="KW-0472">Membrane</keyword>